<evidence type="ECO:0000256" key="4">
    <source>
        <dbReference type="ARBA" id="ARBA00023002"/>
    </source>
</evidence>
<keyword evidence="5 6" id="KW-0664">Pyridoxine biosynthesis</keyword>
<dbReference type="GO" id="GO:0004733">
    <property type="term" value="F:pyridoxamine phosphate oxidase activity"/>
    <property type="evidence" value="ECO:0007669"/>
    <property type="project" value="UniProtKB-EC"/>
</dbReference>
<evidence type="ECO:0000313" key="9">
    <source>
        <dbReference type="EMBL" id="MFC0589755.1"/>
    </source>
</evidence>
<comment type="subunit">
    <text evidence="6">Homodimer.</text>
</comment>
<proteinExistence type="inferred from homology"/>
<comment type="catalytic activity">
    <reaction evidence="6">
        <text>pyridoxamine 5'-phosphate + O2 + H2O = pyridoxal 5'-phosphate + H2O2 + NH4(+)</text>
        <dbReference type="Rhea" id="RHEA:15817"/>
        <dbReference type="ChEBI" id="CHEBI:15377"/>
        <dbReference type="ChEBI" id="CHEBI:15379"/>
        <dbReference type="ChEBI" id="CHEBI:16240"/>
        <dbReference type="ChEBI" id="CHEBI:28938"/>
        <dbReference type="ChEBI" id="CHEBI:58451"/>
        <dbReference type="ChEBI" id="CHEBI:597326"/>
        <dbReference type="EC" id="1.4.3.5"/>
    </reaction>
</comment>
<feature type="binding site" evidence="6">
    <location>
        <position position="179"/>
    </location>
    <ligand>
        <name>FMN</name>
        <dbReference type="ChEBI" id="CHEBI:58210"/>
    </ligand>
</feature>
<feature type="binding site" evidence="6">
    <location>
        <position position="55"/>
    </location>
    <ligand>
        <name>substrate</name>
    </ligand>
</feature>
<dbReference type="PIRSF" id="PIRSF000190">
    <property type="entry name" value="Pyd_amn-ph_oxd"/>
    <property type="match status" value="1"/>
</dbReference>
<feature type="binding site" evidence="6">
    <location>
        <position position="76"/>
    </location>
    <ligand>
        <name>FMN</name>
        <dbReference type="ChEBI" id="CHEBI:58210"/>
    </ligand>
</feature>
<comment type="caution">
    <text evidence="9">The sequence shown here is derived from an EMBL/GenBank/DDBJ whole genome shotgun (WGS) entry which is preliminary data.</text>
</comment>
<sequence>MDHDTANAITGENPFALFDAWFAEARKSELNDPEAVALATATPDAAPSVRMVLMKDHGPQLGEHGGFVFYTNGHSRKGGELHANPQAAMLFHWKSLRRQIRIEGTIAEVDPAMADAYFASRSRDSQLGAIASEQSAPMGSRAEFLGRIAKVTATHLVGKVPRPPHWTGFCLTPKAFEFWMDRPFRLHERRRFERAAGGGWTSGLLYP</sequence>
<dbReference type="PANTHER" id="PTHR10851:SF0">
    <property type="entry name" value="PYRIDOXINE-5'-PHOSPHATE OXIDASE"/>
    <property type="match status" value="1"/>
</dbReference>
<comment type="similarity">
    <text evidence="1 6">Belongs to the pyridoxamine 5'-phosphate oxidase family.</text>
</comment>
<dbReference type="NCBIfam" id="TIGR00558">
    <property type="entry name" value="pdxH"/>
    <property type="match status" value="1"/>
</dbReference>
<dbReference type="Gene3D" id="2.30.110.10">
    <property type="entry name" value="Electron Transport, Fmn-binding Protein, Chain A"/>
    <property type="match status" value="1"/>
</dbReference>
<dbReference type="PROSITE" id="PS01064">
    <property type="entry name" value="PYRIDOX_OXIDASE"/>
    <property type="match status" value="1"/>
</dbReference>
<feature type="domain" description="Pyridoxamine 5'-phosphate oxidase N-terminal" evidence="7">
    <location>
        <begin position="24"/>
        <end position="153"/>
    </location>
</feature>
<feature type="binding site" evidence="6">
    <location>
        <begin position="134"/>
        <end position="135"/>
    </location>
    <ligand>
        <name>FMN</name>
        <dbReference type="ChEBI" id="CHEBI:58210"/>
    </ligand>
</feature>
<feature type="binding site" evidence="6">
    <location>
        <position position="121"/>
    </location>
    <ligand>
        <name>substrate</name>
    </ligand>
</feature>
<dbReference type="InterPro" id="IPR019740">
    <property type="entry name" value="Pyridox_Oxase_CS"/>
</dbReference>
<keyword evidence="10" id="KW-1185">Reference proteome</keyword>
<keyword evidence="4 6" id="KW-0560">Oxidoreductase</keyword>
<name>A0ABV6PIW6_9SPHN</name>
<reference evidence="9 10" key="1">
    <citation type="submission" date="2024-09" db="EMBL/GenBank/DDBJ databases">
        <authorList>
            <person name="Sun Q."/>
            <person name="Mori K."/>
        </authorList>
    </citation>
    <scope>NUCLEOTIDE SEQUENCE [LARGE SCALE GENOMIC DNA]</scope>
    <source>
        <strain evidence="9 10">NCAIM B.02537</strain>
    </source>
</reference>
<comment type="pathway">
    <text evidence="6">Cofactor metabolism; pyridoxal 5'-phosphate salvage; pyridoxal 5'-phosphate from pyridoxamine 5'-phosphate: step 1/1.</text>
</comment>
<evidence type="ECO:0000256" key="1">
    <source>
        <dbReference type="ARBA" id="ARBA00007301"/>
    </source>
</evidence>
<dbReference type="EC" id="1.4.3.5" evidence="6"/>
<comment type="function">
    <text evidence="6">Catalyzes the oxidation of either pyridoxine 5'-phosphate (PNP) or pyridoxamine 5'-phosphate (PMP) into pyridoxal 5'-phosphate (PLP).</text>
</comment>
<gene>
    <name evidence="6 9" type="primary">pdxH</name>
    <name evidence="9" type="ORF">ACFFF7_10055</name>
</gene>
<accession>A0ABV6PIW6</accession>
<dbReference type="SUPFAM" id="SSF50475">
    <property type="entry name" value="FMN-binding split barrel"/>
    <property type="match status" value="1"/>
</dbReference>
<feature type="binding site" evidence="6">
    <location>
        <begin position="70"/>
        <end position="71"/>
    </location>
    <ligand>
        <name>FMN</name>
        <dbReference type="ChEBI" id="CHEBI:58210"/>
    </ligand>
</feature>
<dbReference type="InterPro" id="IPR000659">
    <property type="entry name" value="Pyridox_Oxase"/>
</dbReference>
<evidence type="ECO:0000256" key="2">
    <source>
        <dbReference type="ARBA" id="ARBA00022630"/>
    </source>
</evidence>
<dbReference type="HAMAP" id="MF_01629">
    <property type="entry name" value="PdxH"/>
    <property type="match status" value="1"/>
</dbReference>
<evidence type="ECO:0000259" key="7">
    <source>
        <dbReference type="Pfam" id="PF01243"/>
    </source>
</evidence>
<feature type="binding site" evidence="6">
    <location>
        <position position="77"/>
    </location>
    <ligand>
        <name>FMN</name>
        <dbReference type="ChEBI" id="CHEBI:58210"/>
    </ligand>
</feature>
<evidence type="ECO:0000256" key="6">
    <source>
        <dbReference type="HAMAP-Rule" id="MF_01629"/>
    </source>
</evidence>
<dbReference type="Proteomes" id="UP001589943">
    <property type="component" value="Unassembled WGS sequence"/>
</dbReference>
<dbReference type="PANTHER" id="PTHR10851">
    <property type="entry name" value="PYRIDOXINE-5-PHOSPHATE OXIDASE"/>
    <property type="match status" value="1"/>
</dbReference>
<keyword evidence="3 6" id="KW-0288">FMN</keyword>
<evidence type="ECO:0000313" key="10">
    <source>
        <dbReference type="Proteomes" id="UP001589943"/>
    </source>
</evidence>
<feature type="binding site" evidence="6">
    <location>
        <position position="117"/>
    </location>
    <ligand>
        <name>substrate</name>
    </ligand>
</feature>
<feature type="binding site" evidence="6">
    <location>
        <begin position="185"/>
        <end position="187"/>
    </location>
    <ligand>
        <name>substrate</name>
    </ligand>
</feature>
<comment type="pathway">
    <text evidence="6">Cofactor metabolism; pyridoxal 5'-phosphate salvage; pyridoxal 5'-phosphate from pyridoxine 5'-phosphate: step 1/1.</text>
</comment>
<feature type="domain" description="Pyridoxine 5'-phosphate oxidase dimerisation C-terminal" evidence="8">
    <location>
        <begin position="166"/>
        <end position="207"/>
    </location>
</feature>
<feature type="binding site" evidence="6">
    <location>
        <position position="125"/>
    </location>
    <ligand>
        <name>substrate</name>
    </ligand>
</feature>
<dbReference type="Pfam" id="PF01243">
    <property type="entry name" value="PNPOx_N"/>
    <property type="match status" value="1"/>
</dbReference>
<feature type="binding site" evidence="6">
    <location>
        <begin position="50"/>
        <end position="55"/>
    </location>
    <ligand>
        <name>FMN</name>
        <dbReference type="ChEBI" id="CHEBI:58210"/>
    </ligand>
</feature>
<feature type="binding site" evidence="6">
    <location>
        <position position="99"/>
    </location>
    <ligand>
        <name>FMN</name>
        <dbReference type="ChEBI" id="CHEBI:58210"/>
    </ligand>
</feature>
<feature type="binding site" evidence="6">
    <location>
        <position position="189"/>
    </location>
    <ligand>
        <name>FMN</name>
        <dbReference type="ChEBI" id="CHEBI:58210"/>
    </ligand>
</feature>
<dbReference type="InterPro" id="IPR012349">
    <property type="entry name" value="Split_barrel_FMN-bd"/>
</dbReference>
<evidence type="ECO:0000256" key="5">
    <source>
        <dbReference type="ARBA" id="ARBA00023096"/>
    </source>
</evidence>
<comment type="cofactor">
    <cofactor evidence="6">
        <name>FMN</name>
        <dbReference type="ChEBI" id="CHEBI:58210"/>
    </cofactor>
    <text evidence="6">Binds 1 FMN per subunit.</text>
</comment>
<keyword evidence="2 6" id="KW-0285">Flavoprotein</keyword>
<organism evidence="9 10">
    <name type="scientific">Novosphingobium aquiterrae</name>
    <dbReference type="NCBI Taxonomy" id="624388"/>
    <lineage>
        <taxon>Bacteria</taxon>
        <taxon>Pseudomonadati</taxon>
        <taxon>Pseudomonadota</taxon>
        <taxon>Alphaproteobacteria</taxon>
        <taxon>Sphingomonadales</taxon>
        <taxon>Sphingomonadaceae</taxon>
        <taxon>Novosphingobium</taxon>
    </lineage>
</organism>
<evidence type="ECO:0000256" key="3">
    <source>
        <dbReference type="ARBA" id="ARBA00022643"/>
    </source>
</evidence>
<protein>
    <recommendedName>
        <fullName evidence="6">Pyridoxine/pyridoxamine 5'-phosphate oxidase</fullName>
        <ecNumber evidence="6">1.4.3.5</ecNumber>
    </recommendedName>
    <alternativeName>
        <fullName evidence="6">PNP/PMP oxidase</fullName>
        <shortName evidence="6">PNPOx</shortName>
    </alternativeName>
    <alternativeName>
        <fullName evidence="6">Pyridoxal 5'-phosphate synthase</fullName>
    </alternativeName>
</protein>
<dbReference type="NCBIfam" id="NF004231">
    <property type="entry name" value="PRK05679.1"/>
    <property type="match status" value="1"/>
</dbReference>
<dbReference type="Pfam" id="PF10590">
    <property type="entry name" value="PNP_phzG_C"/>
    <property type="match status" value="1"/>
</dbReference>
<dbReference type="RefSeq" id="WP_379481219.1">
    <property type="nucleotide sequence ID" value="NZ_JBHLTL010000006.1"/>
</dbReference>
<dbReference type="EMBL" id="JBHLTL010000006">
    <property type="protein sequence ID" value="MFC0589755.1"/>
    <property type="molecule type" value="Genomic_DNA"/>
</dbReference>
<dbReference type="InterPro" id="IPR019576">
    <property type="entry name" value="Pyridoxamine_oxidase_dimer_C"/>
</dbReference>
<evidence type="ECO:0000259" key="8">
    <source>
        <dbReference type="Pfam" id="PF10590"/>
    </source>
</evidence>
<dbReference type="InterPro" id="IPR011576">
    <property type="entry name" value="Pyridox_Oxase_N"/>
</dbReference>
<comment type="catalytic activity">
    <reaction evidence="6">
        <text>pyridoxine 5'-phosphate + O2 = pyridoxal 5'-phosphate + H2O2</text>
        <dbReference type="Rhea" id="RHEA:15149"/>
        <dbReference type="ChEBI" id="CHEBI:15379"/>
        <dbReference type="ChEBI" id="CHEBI:16240"/>
        <dbReference type="ChEBI" id="CHEBI:58589"/>
        <dbReference type="ChEBI" id="CHEBI:597326"/>
        <dbReference type="EC" id="1.4.3.5"/>
    </reaction>
</comment>